<organism evidence="3 4">
    <name type="scientific">Amycolatopsis iheyensis</name>
    <dbReference type="NCBI Taxonomy" id="2945988"/>
    <lineage>
        <taxon>Bacteria</taxon>
        <taxon>Bacillati</taxon>
        <taxon>Actinomycetota</taxon>
        <taxon>Actinomycetes</taxon>
        <taxon>Pseudonocardiales</taxon>
        <taxon>Pseudonocardiaceae</taxon>
        <taxon>Amycolatopsis</taxon>
    </lineage>
</organism>
<dbReference type="Gene3D" id="1.10.260.40">
    <property type="entry name" value="lambda repressor-like DNA-binding domains"/>
    <property type="match status" value="1"/>
</dbReference>
<proteinExistence type="predicted"/>
<accession>A0A9X2SJH6</accession>
<dbReference type="Proteomes" id="UP001144096">
    <property type="component" value="Unassembled WGS sequence"/>
</dbReference>
<dbReference type="PROSITE" id="PS50943">
    <property type="entry name" value="HTH_CROC1"/>
    <property type="match status" value="1"/>
</dbReference>
<dbReference type="RefSeq" id="WP_257920681.1">
    <property type="nucleotide sequence ID" value="NZ_JAMXQV010000007.1"/>
</dbReference>
<feature type="domain" description="HTH cro/C1-type" evidence="2">
    <location>
        <begin position="13"/>
        <end position="68"/>
    </location>
</feature>
<protein>
    <submittedName>
        <fullName evidence="3">Helix-turn-helix domain-containing protein</fullName>
    </submittedName>
</protein>
<dbReference type="EMBL" id="JAMXQV010000007">
    <property type="protein sequence ID" value="MCR6484043.1"/>
    <property type="molecule type" value="Genomic_DNA"/>
</dbReference>
<reference evidence="3" key="1">
    <citation type="submission" date="2022-06" db="EMBL/GenBank/DDBJ databases">
        <title>Amycolatopsis iheyaensis sp. nov., a new species of the genus Amycolatopsis isolated from soil in Iheya island, Japan.</title>
        <authorList>
            <person name="Ngamcharungchit C."/>
            <person name="Kanto H."/>
            <person name="Take A."/>
            <person name="Intra B."/>
            <person name="Matsumoto A."/>
            <person name="Panbangred W."/>
            <person name="Inahashi Y."/>
        </authorList>
    </citation>
    <scope>NUCLEOTIDE SEQUENCE</scope>
    <source>
        <strain evidence="3">OK19-0408</strain>
    </source>
</reference>
<evidence type="ECO:0000313" key="4">
    <source>
        <dbReference type="Proteomes" id="UP001144096"/>
    </source>
</evidence>
<dbReference type="GO" id="GO:0003700">
    <property type="term" value="F:DNA-binding transcription factor activity"/>
    <property type="evidence" value="ECO:0007669"/>
    <property type="project" value="TreeGrafter"/>
</dbReference>
<dbReference type="Pfam" id="PF13560">
    <property type="entry name" value="HTH_31"/>
    <property type="match status" value="1"/>
</dbReference>
<sequence length="129" mass="14326">MTDEAARCFGEYLRDLRTQRKLSVRGLAARAGIDSGTVTRLEQGGIHAPSPGTLKQLASALDVPLADLFTMAEYVTADDLPDLTPYLHTKFSHLPVETRAAMAQYCYEQTSLYENRQSQKGGTYEPNRE</sequence>
<dbReference type="InterPro" id="IPR050807">
    <property type="entry name" value="TransReg_Diox_bact_type"/>
</dbReference>
<dbReference type="SMART" id="SM00530">
    <property type="entry name" value="HTH_XRE"/>
    <property type="match status" value="1"/>
</dbReference>
<name>A0A9X2SJH6_9PSEU</name>
<dbReference type="PANTHER" id="PTHR46797">
    <property type="entry name" value="HTH-TYPE TRANSCRIPTIONAL REGULATOR"/>
    <property type="match status" value="1"/>
</dbReference>
<keyword evidence="4" id="KW-1185">Reference proteome</keyword>
<dbReference type="CDD" id="cd00093">
    <property type="entry name" value="HTH_XRE"/>
    <property type="match status" value="1"/>
</dbReference>
<dbReference type="InterPro" id="IPR010982">
    <property type="entry name" value="Lambda_DNA-bd_dom_sf"/>
</dbReference>
<evidence type="ECO:0000313" key="3">
    <source>
        <dbReference type="EMBL" id="MCR6484043.1"/>
    </source>
</evidence>
<dbReference type="GO" id="GO:0003677">
    <property type="term" value="F:DNA binding"/>
    <property type="evidence" value="ECO:0007669"/>
    <property type="project" value="UniProtKB-KW"/>
</dbReference>
<evidence type="ECO:0000256" key="1">
    <source>
        <dbReference type="ARBA" id="ARBA00023125"/>
    </source>
</evidence>
<dbReference type="GO" id="GO:0005829">
    <property type="term" value="C:cytosol"/>
    <property type="evidence" value="ECO:0007669"/>
    <property type="project" value="TreeGrafter"/>
</dbReference>
<dbReference type="PANTHER" id="PTHR46797:SF1">
    <property type="entry name" value="METHYLPHOSPHONATE SYNTHASE"/>
    <property type="match status" value="1"/>
</dbReference>
<dbReference type="SUPFAM" id="SSF47413">
    <property type="entry name" value="lambda repressor-like DNA-binding domains"/>
    <property type="match status" value="1"/>
</dbReference>
<keyword evidence="1" id="KW-0238">DNA-binding</keyword>
<evidence type="ECO:0000259" key="2">
    <source>
        <dbReference type="PROSITE" id="PS50943"/>
    </source>
</evidence>
<dbReference type="InterPro" id="IPR001387">
    <property type="entry name" value="Cro/C1-type_HTH"/>
</dbReference>
<comment type="caution">
    <text evidence="3">The sequence shown here is derived from an EMBL/GenBank/DDBJ whole genome shotgun (WGS) entry which is preliminary data.</text>
</comment>
<gene>
    <name evidence="3" type="ORF">M8542_14560</name>
</gene>
<dbReference type="AlphaFoldDB" id="A0A9X2SJH6"/>